<evidence type="ECO:0000256" key="1">
    <source>
        <dbReference type="SAM" id="Coils"/>
    </source>
</evidence>
<dbReference type="RefSeq" id="WP_168146732.1">
    <property type="nucleotide sequence ID" value="NZ_JAAVXB010000002.1"/>
</dbReference>
<evidence type="ECO:0000256" key="2">
    <source>
        <dbReference type="SAM" id="SignalP"/>
    </source>
</evidence>
<feature type="chain" id="PRO_5036833063" evidence="2">
    <location>
        <begin position="27"/>
        <end position="493"/>
    </location>
</feature>
<sequence>MIPFRKTVLAAVAGGTLLVAGTPAFAAGQPTNAELMKLLQQQSAQIEELKKRLAAVEAGKDSAAKPADAVAAQAAKNNAEVEAAIADSKQSQIDVLQAQVAALASGGVTGGGGGGDVRWTRGGPEFRSTDGFFTFHPRGRLGFDYSTTHGSSYDDRNIAGTEAEALRLGAEGNIGAMGYKLDVDFVDGTTAVKDAYLSWDTRMFSLPVEFYLGNHLKDRSIEGSSTESRLPFMERNAVASVGAGVNGYYGLGGMVRVYGKNWHIGASITGDDLDNEGTANDSVMYAIRGTYAPIKTANGFVHLGAWYYYENLANDVTSINNVPRIAQHFNDNLRVSSSSISNPTQDEAYGYELGGAYHSFWSFAEYTKRTIDSADTDVSDRTGKSWSAGWLITGEKPGFSTRSGIWGTTKVLRPVTSGGIGAFEVAVRLDRYDFRDLPNGGTGRSTTVGVNWYLNDWARVMLDYVDWTTDNKVGSYKGLDDGNSIGLRALLSF</sequence>
<dbReference type="Pfam" id="PF07396">
    <property type="entry name" value="Porin_O_P"/>
    <property type="match status" value="1"/>
</dbReference>
<dbReference type="Gene3D" id="2.40.160.10">
    <property type="entry name" value="Porin"/>
    <property type="match status" value="1"/>
</dbReference>
<feature type="coiled-coil region" evidence="1">
    <location>
        <begin position="32"/>
        <end position="59"/>
    </location>
</feature>
<gene>
    <name evidence="3" type="ORF">G7Y82_03995</name>
</gene>
<feature type="signal peptide" evidence="2">
    <location>
        <begin position="1"/>
        <end position="26"/>
    </location>
</feature>
<dbReference type="InterPro" id="IPR023614">
    <property type="entry name" value="Porin_dom_sf"/>
</dbReference>
<keyword evidence="2" id="KW-0732">Signal</keyword>
<keyword evidence="1" id="KW-0175">Coiled coil</keyword>
<comment type="caution">
    <text evidence="3">The sequence shown here is derived from an EMBL/GenBank/DDBJ whole genome shotgun (WGS) entry which is preliminary data.</text>
</comment>
<dbReference type="EMBL" id="JAAVXB010000002">
    <property type="protein sequence ID" value="NKF21468.1"/>
    <property type="molecule type" value="Genomic_DNA"/>
</dbReference>
<evidence type="ECO:0000313" key="4">
    <source>
        <dbReference type="Proteomes" id="UP000653472"/>
    </source>
</evidence>
<accession>A0A969W8K1</accession>
<keyword evidence="4" id="KW-1185">Reference proteome</keyword>
<organism evidence="3 4">
    <name type="scientific">Solimonas marina</name>
    <dbReference type="NCBI Taxonomy" id="2714601"/>
    <lineage>
        <taxon>Bacteria</taxon>
        <taxon>Pseudomonadati</taxon>
        <taxon>Pseudomonadota</taxon>
        <taxon>Gammaproteobacteria</taxon>
        <taxon>Nevskiales</taxon>
        <taxon>Nevskiaceae</taxon>
        <taxon>Solimonas</taxon>
    </lineage>
</organism>
<reference evidence="3" key="1">
    <citation type="submission" date="2020-03" db="EMBL/GenBank/DDBJ databases">
        <title>Solimonas marina sp. nov., isolated from deep seawater of the Pacific Ocean.</title>
        <authorList>
            <person name="Liu X."/>
            <person name="Lai Q."/>
            <person name="Sun F."/>
            <person name="Gai Y."/>
            <person name="Li G."/>
            <person name="Shao Z."/>
        </authorList>
    </citation>
    <scope>NUCLEOTIDE SEQUENCE</scope>
    <source>
        <strain evidence="3">C16B3</strain>
    </source>
</reference>
<dbReference type="AlphaFoldDB" id="A0A969W8K1"/>
<protein>
    <submittedName>
        <fullName evidence="3">Porin</fullName>
    </submittedName>
</protein>
<evidence type="ECO:0000313" key="3">
    <source>
        <dbReference type="EMBL" id="NKF21468.1"/>
    </source>
</evidence>
<name>A0A969W8K1_9GAMM</name>
<proteinExistence type="predicted"/>
<dbReference type="Proteomes" id="UP000653472">
    <property type="component" value="Unassembled WGS sequence"/>
</dbReference>
<dbReference type="InterPro" id="IPR010870">
    <property type="entry name" value="Porin_O/P"/>
</dbReference>